<dbReference type="KEGG" id="ptm:GSPATT00018787001"/>
<dbReference type="OMA" id="FDDWFIL"/>
<gene>
    <name evidence="1" type="ORF">GSPATT00018787001</name>
</gene>
<sequence>MSLDNSFENIEEFMLSFFNEVQNENQKEGQYVLDSIVQEEDLRPQLQTPKSNGKAYRQLFEIVQRLNDINWVEPYTKITPIKHFTPITFWFIICSQYFQKDVDPKRINIEEEITLDQKDKESRPYTYFDDWFILEMRKIVNFNLRQMVKRIITQK</sequence>
<dbReference type="HOGENOM" id="CLU_1698944_0_0_1"/>
<dbReference type="InParanoid" id="A0DNH4"/>
<organism evidence="1 2">
    <name type="scientific">Paramecium tetraurelia</name>
    <dbReference type="NCBI Taxonomy" id="5888"/>
    <lineage>
        <taxon>Eukaryota</taxon>
        <taxon>Sar</taxon>
        <taxon>Alveolata</taxon>
        <taxon>Ciliophora</taxon>
        <taxon>Intramacronucleata</taxon>
        <taxon>Oligohymenophorea</taxon>
        <taxon>Peniculida</taxon>
        <taxon>Parameciidae</taxon>
        <taxon>Paramecium</taxon>
    </lineage>
</organism>
<protein>
    <submittedName>
        <fullName evidence="1">Uncharacterized protein</fullName>
    </submittedName>
</protein>
<dbReference type="OrthoDB" id="307172at2759"/>
<dbReference type="AlphaFoldDB" id="A0DNH4"/>
<reference evidence="1 2" key="1">
    <citation type="journal article" date="2006" name="Nature">
        <title>Global trends of whole-genome duplications revealed by the ciliate Paramecium tetraurelia.</title>
        <authorList>
            <consortium name="Genoscope"/>
            <person name="Aury J.-M."/>
            <person name="Jaillon O."/>
            <person name="Duret L."/>
            <person name="Noel B."/>
            <person name="Jubin C."/>
            <person name="Porcel B.M."/>
            <person name="Segurens B."/>
            <person name="Daubin V."/>
            <person name="Anthouard V."/>
            <person name="Aiach N."/>
            <person name="Arnaiz O."/>
            <person name="Billaut A."/>
            <person name="Beisson J."/>
            <person name="Blanc I."/>
            <person name="Bouhouche K."/>
            <person name="Camara F."/>
            <person name="Duharcourt S."/>
            <person name="Guigo R."/>
            <person name="Gogendeau D."/>
            <person name="Katinka M."/>
            <person name="Keller A.-M."/>
            <person name="Kissmehl R."/>
            <person name="Klotz C."/>
            <person name="Koll F."/>
            <person name="Le Moue A."/>
            <person name="Lepere C."/>
            <person name="Malinsky S."/>
            <person name="Nowacki M."/>
            <person name="Nowak J.K."/>
            <person name="Plattner H."/>
            <person name="Poulain J."/>
            <person name="Ruiz F."/>
            <person name="Serrano V."/>
            <person name="Zagulski M."/>
            <person name="Dessen P."/>
            <person name="Betermier M."/>
            <person name="Weissenbach J."/>
            <person name="Scarpelli C."/>
            <person name="Schachter V."/>
            <person name="Sperling L."/>
            <person name="Meyer E."/>
            <person name="Cohen J."/>
            <person name="Wincker P."/>
        </authorList>
    </citation>
    <scope>NUCLEOTIDE SEQUENCE [LARGE SCALE GENOMIC DNA]</scope>
    <source>
        <strain evidence="1 2">Stock d4-2</strain>
    </source>
</reference>
<evidence type="ECO:0000313" key="1">
    <source>
        <dbReference type="EMBL" id="CAK84591.1"/>
    </source>
</evidence>
<dbReference type="GeneID" id="5037773"/>
<dbReference type="EMBL" id="CT868518">
    <property type="protein sequence ID" value="CAK84591.1"/>
    <property type="molecule type" value="Genomic_DNA"/>
</dbReference>
<evidence type="ECO:0000313" key="2">
    <source>
        <dbReference type="Proteomes" id="UP000000600"/>
    </source>
</evidence>
<accession>A0DNH4</accession>
<proteinExistence type="predicted"/>
<keyword evidence="2" id="KW-1185">Reference proteome</keyword>
<dbReference type="Proteomes" id="UP000000600">
    <property type="component" value="Unassembled WGS sequence"/>
</dbReference>
<dbReference type="RefSeq" id="XP_001451988.1">
    <property type="nucleotide sequence ID" value="XM_001451951.1"/>
</dbReference>
<name>A0DNH4_PARTE</name>